<organism evidence="1 2">
    <name type="scientific">Streptomyces qinglanensis</name>
    <dbReference type="NCBI Taxonomy" id="943816"/>
    <lineage>
        <taxon>Bacteria</taxon>
        <taxon>Bacillati</taxon>
        <taxon>Actinomycetota</taxon>
        <taxon>Actinomycetes</taxon>
        <taxon>Kitasatosporales</taxon>
        <taxon>Streptomycetaceae</taxon>
        <taxon>Streptomyces</taxon>
    </lineage>
</organism>
<dbReference type="Proteomes" id="UP000175829">
    <property type="component" value="Unassembled WGS sequence"/>
</dbReference>
<dbReference type="AlphaFoldDB" id="A0A1E7KDQ0"/>
<dbReference type="PATRIC" id="fig|943816.4.peg.5457"/>
<protein>
    <submittedName>
        <fullName evidence="1">Uncharacterized protein</fullName>
    </submittedName>
</protein>
<sequence>MESYFLVPSVISRLSGAEITVTRSLLGEAVNEQKLDAQAQFLYRRQTDLVGKGAHAMDVTRAAIPEFDAWWNDKDIRPGMVPPKKVFSSMNEKLADGGYKNVSVRAISNNMRAEEVVPEMRDLLLEIERAITGY</sequence>
<name>A0A1E7KDQ0_9ACTN</name>
<reference evidence="1 2" key="1">
    <citation type="journal article" date="2016" name="Front. Microbiol.">
        <title>Comparative Genomics Analysis of Streptomyces Species Reveals Their Adaptation to the Marine Environment and Their Diversity at the Genomic Level.</title>
        <authorList>
            <person name="Tian X."/>
            <person name="Zhang Z."/>
            <person name="Yang T."/>
            <person name="Chen M."/>
            <person name="Li J."/>
            <person name="Chen F."/>
            <person name="Yang J."/>
            <person name="Li W."/>
            <person name="Zhang B."/>
            <person name="Zhang Z."/>
            <person name="Wu J."/>
            <person name="Zhang C."/>
            <person name="Long L."/>
            <person name="Xiao J."/>
        </authorList>
    </citation>
    <scope>NUCLEOTIDE SEQUENCE [LARGE SCALE GENOMIC DNA]</scope>
    <source>
        <strain evidence="1 2">SCSIO M10379</strain>
    </source>
</reference>
<gene>
    <name evidence="1" type="ORF">AN217_01855</name>
</gene>
<proteinExistence type="predicted"/>
<comment type="caution">
    <text evidence="1">The sequence shown here is derived from an EMBL/GenBank/DDBJ whole genome shotgun (WGS) entry which is preliminary data.</text>
</comment>
<evidence type="ECO:0000313" key="2">
    <source>
        <dbReference type="Proteomes" id="UP000175829"/>
    </source>
</evidence>
<accession>A0A1E7KDQ0</accession>
<evidence type="ECO:0000313" key="1">
    <source>
        <dbReference type="EMBL" id="OEV02042.1"/>
    </source>
</evidence>
<dbReference type="EMBL" id="LJGV01000021">
    <property type="protein sequence ID" value="OEV02042.1"/>
    <property type="molecule type" value="Genomic_DNA"/>
</dbReference>